<dbReference type="SMART" id="SM00966">
    <property type="entry name" value="SpoVT_AbrB"/>
    <property type="match status" value="1"/>
</dbReference>
<dbReference type="AlphaFoldDB" id="A0A0C2R6E1"/>
<dbReference type="SUPFAM" id="SSF89447">
    <property type="entry name" value="AbrB/MazE/MraZ-like"/>
    <property type="match status" value="1"/>
</dbReference>
<dbReference type="OrthoDB" id="9811597at2"/>
<dbReference type="EMBL" id="JXRP01000017">
    <property type="protein sequence ID" value="KIL45825.1"/>
    <property type="molecule type" value="Genomic_DNA"/>
</dbReference>
<proteinExistence type="predicted"/>
<dbReference type="Gene3D" id="2.10.260.10">
    <property type="match status" value="1"/>
</dbReference>
<dbReference type="RefSeq" id="WP_041088593.1">
    <property type="nucleotide sequence ID" value="NZ_JXRP01000017.1"/>
</dbReference>
<protein>
    <submittedName>
        <fullName evidence="3">AbrB family transcriptional regulator</fullName>
    </submittedName>
</protein>
<dbReference type="PROSITE" id="PS51740">
    <property type="entry name" value="SPOVT_ABRB"/>
    <property type="match status" value="1"/>
</dbReference>
<organism evidence="3 4">
    <name type="scientific">Jeotgalibacillus soli</name>
    <dbReference type="NCBI Taxonomy" id="889306"/>
    <lineage>
        <taxon>Bacteria</taxon>
        <taxon>Bacillati</taxon>
        <taxon>Bacillota</taxon>
        <taxon>Bacilli</taxon>
        <taxon>Bacillales</taxon>
        <taxon>Caryophanaceae</taxon>
        <taxon>Jeotgalibacillus</taxon>
    </lineage>
</organism>
<comment type="caution">
    <text evidence="3">The sequence shown here is derived from an EMBL/GenBank/DDBJ whole genome shotgun (WGS) entry which is preliminary data.</text>
</comment>
<dbReference type="NCBIfam" id="TIGR01439">
    <property type="entry name" value="lp_hng_hel_AbrB"/>
    <property type="match status" value="1"/>
</dbReference>
<dbReference type="Pfam" id="PF04014">
    <property type="entry name" value="MazE_antitoxin"/>
    <property type="match status" value="1"/>
</dbReference>
<evidence type="ECO:0000313" key="4">
    <source>
        <dbReference type="Proteomes" id="UP000031938"/>
    </source>
</evidence>
<accession>A0A0C2R6E1</accession>
<keyword evidence="4" id="KW-1185">Reference proteome</keyword>
<dbReference type="GO" id="GO:0003677">
    <property type="term" value="F:DNA binding"/>
    <property type="evidence" value="ECO:0007669"/>
    <property type="project" value="UniProtKB-UniRule"/>
</dbReference>
<reference evidence="3 4" key="1">
    <citation type="submission" date="2015-01" db="EMBL/GenBank/DDBJ databases">
        <title>Genome sequencing of Jeotgalibacillus soli.</title>
        <authorList>
            <person name="Goh K.M."/>
            <person name="Chan K.-G."/>
            <person name="Yaakop A.S."/>
            <person name="Ee R."/>
            <person name="Gan H.M."/>
            <person name="Chan C.S."/>
        </authorList>
    </citation>
    <scope>NUCLEOTIDE SEQUENCE [LARGE SCALE GENOMIC DNA]</scope>
    <source>
        <strain evidence="3 4">P9</strain>
    </source>
</reference>
<feature type="domain" description="SpoVT-AbrB" evidence="2">
    <location>
        <begin position="1"/>
        <end position="46"/>
    </location>
</feature>
<evidence type="ECO:0000313" key="3">
    <source>
        <dbReference type="EMBL" id="KIL45825.1"/>
    </source>
</evidence>
<dbReference type="InterPro" id="IPR007159">
    <property type="entry name" value="SpoVT-AbrB_dom"/>
</dbReference>
<evidence type="ECO:0000256" key="1">
    <source>
        <dbReference type="PROSITE-ProRule" id="PRU01076"/>
    </source>
</evidence>
<gene>
    <name evidence="3" type="ORF">KP78_21740</name>
</gene>
<dbReference type="Proteomes" id="UP000031938">
    <property type="component" value="Unassembled WGS sequence"/>
</dbReference>
<dbReference type="STRING" id="889306.KP78_21740"/>
<name>A0A0C2R6E1_9BACL</name>
<dbReference type="PATRIC" id="fig|889306.3.peg.2189"/>
<keyword evidence="1" id="KW-0238">DNA-binding</keyword>
<dbReference type="InterPro" id="IPR037914">
    <property type="entry name" value="SpoVT-AbrB_sf"/>
</dbReference>
<evidence type="ECO:0000259" key="2">
    <source>
        <dbReference type="PROSITE" id="PS51740"/>
    </source>
</evidence>
<sequence length="75" mass="8607">MDISTISTKGQVTIPKKIRQRLMLRDGDQIAFIEENGFIIMTKADLASLHEIQDIISDHKFKEIIAKVRRTNNNP</sequence>